<accession>A0A2W5JYU2</accession>
<dbReference type="GO" id="GO:0019867">
    <property type="term" value="C:outer membrane"/>
    <property type="evidence" value="ECO:0007669"/>
    <property type="project" value="InterPro"/>
</dbReference>
<dbReference type="PANTHER" id="PTHR37530">
    <property type="entry name" value="OUTER MEMBRANE PROTEIN SLP"/>
    <property type="match status" value="1"/>
</dbReference>
<evidence type="ECO:0000313" key="3">
    <source>
        <dbReference type="Proteomes" id="UP000249046"/>
    </source>
</evidence>
<dbReference type="PROSITE" id="PS51257">
    <property type="entry name" value="PROKAR_LIPOPROTEIN"/>
    <property type="match status" value="1"/>
</dbReference>
<protein>
    <recommendedName>
        <fullName evidence="4">Starvation-inducible outer membrane lipoprotein</fullName>
    </recommendedName>
</protein>
<dbReference type="AlphaFoldDB" id="A0A2W5JYU2"/>
<name>A0A2W5JYU2_9GAMM</name>
<evidence type="ECO:0000313" key="2">
    <source>
        <dbReference type="EMBL" id="PZQ10006.1"/>
    </source>
</evidence>
<dbReference type="PANTHER" id="PTHR37530:SF1">
    <property type="entry name" value="OUTER MEMBRANE PROTEIN SLP"/>
    <property type="match status" value="1"/>
</dbReference>
<gene>
    <name evidence="2" type="ORF">DI564_16890</name>
</gene>
<dbReference type="Pfam" id="PF03843">
    <property type="entry name" value="Slp"/>
    <property type="match status" value="1"/>
</dbReference>
<proteinExistence type="predicted"/>
<dbReference type="InterPro" id="IPR004658">
    <property type="entry name" value="OMP_Slp"/>
</dbReference>
<evidence type="ECO:0008006" key="4">
    <source>
        <dbReference type="Google" id="ProtNLM"/>
    </source>
</evidence>
<evidence type="ECO:0000256" key="1">
    <source>
        <dbReference type="SAM" id="SignalP"/>
    </source>
</evidence>
<feature type="signal peptide" evidence="1">
    <location>
        <begin position="1"/>
        <end position="28"/>
    </location>
</feature>
<dbReference type="EMBL" id="QFPO01000023">
    <property type="protein sequence ID" value="PZQ10006.1"/>
    <property type="molecule type" value="Genomic_DNA"/>
</dbReference>
<sequence length="165" mass="18369">MPALPRLLHCSWLLAALLASGCATPVFKNVANRIDATPVDVQRAPERYADAEVVWAGRIIAVDNRETTTEVELVGYPMDRAQRPLPEARTEGRFILVLPGYVEAYDYPSGRYVTVHGRLIGSRVKPIQERDYVFPLVRAEAVHLWPSGFQFDRPSISIGVGVGIR</sequence>
<reference evidence="2 3" key="1">
    <citation type="submission" date="2017-08" db="EMBL/GenBank/DDBJ databases">
        <title>Infants hospitalized years apart are colonized by the same room-sourced microbial strains.</title>
        <authorList>
            <person name="Brooks B."/>
            <person name="Olm M.R."/>
            <person name="Firek B.A."/>
            <person name="Baker R."/>
            <person name="Thomas B.C."/>
            <person name="Morowitz M.J."/>
            <person name="Banfield J.F."/>
        </authorList>
    </citation>
    <scope>NUCLEOTIDE SEQUENCE [LARGE SCALE GENOMIC DNA]</scope>
    <source>
        <strain evidence="2">S2_005_003_R2_42</strain>
    </source>
</reference>
<feature type="chain" id="PRO_5016084368" description="Starvation-inducible outer membrane lipoprotein" evidence="1">
    <location>
        <begin position="29"/>
        <end position="165"/>
    </location>
</feature>
<dbReference type="Proteomes" id="UP000249046">
    <property type="component" value="Unassembled WGS sequence"/>
</dbReference>
<keyword evidence="1" id="KW-0732">Signal</keyword>
<organism evidence="2 3">
    <name type="scientific">Rhodanobacter denitrificans</name>
    <dbReference type="NCBI Taxonomy" id="666685"/>
    <lineage>
        <taxon>Bacteria</taxon>
        <taxon>Pseudomonadati</taxon>
        <taxon>Pseudomonadota</taxon>
        <taxon>Gammaproteobacteria</taxon>
        <taxon>Lysobacterales</taxon>
        <taxon>Rhodanobacteraceae</taxon>
        <taxon>Rhodanobacter</taxon>
    </lineage>
</organism>
<comment type="caution">
    <text evidence="2">The sequence shown here is derived from an EMBL/GenBank/DDBJ whole genome shotgun (WGS) entry which is preliminary data.</text>
</comment>